<dbReference type="GO" id="GO:0005737">
    <property type="term" value="C:cytoplasm"/>
    <property type="evidence" value="ECO:0007669"/>
    <property type="project" value="InterPro"/>
</dbReference>
<dbReference type="InterPro" id="IPR002915">
    <property type="entry name" value="DeoC/FbaB/LacD_aldolase"/>
</dbReference>
<keyword evidence="2" id="KW-0704">Schiff base</keyword>
<name>A0A174L5B3_9FIRM</name>
<evidence type="ECO:0000256" key="1">
    <source>
        <dbReference type="ARBA" id="ARBA00022490"/>
    </source>
</evidence>
<dbReference type="SUPFAM" id="SSF51569">
    <property type="entry name" value="Aldolase"/>
    <property type="match status" value="1"/>
</dbReference>
<proteinExistence type="predicted"/>
<evidence type="ECO:0000313" key="6">
    <source>
        <dbReference type="Proteomes" id="UP000260828"/>
    </source>
</evidence>
<dbReference type="PANTHER" id="PTHR10889">
    <property type="entry name" value="DEOXYRIBOSE-PHOSPHATE ALDOLASE"/>
    <property type="match status" value="1"/>
</dbReference>
<dbReference type="InterPro" id="IPR011343">
    <property type="entry name" value="DeoC"/>
</dbReference>
<organism evidence="3 5">
    <name type="scientific">Anaerotruncus colihominis</name>
    <dbReference type="NCBI Taxonomy" id="169435"/>
    <lineage>
        <taxon>Bacteria</taxon>
        <taxon>Bacillati</taxon>
        <taxon>Bacillota</taxon>
        <taxon>Clostridia</taxon>
        <taxon>Eubacteriales</taxon>
        <taxon>Oscillospiraceae</taxon>
        <taxon>Anaerotruncus</taxon>
    </lineage>
</organism>
<sequence>MERHEIVSVVEQQMLRAARGKGPGGGRAQRWPESSTVPGAVSLELLSALCTQGQIEHACRQARMLGAAAVTLPPYFLPLGRRLLSGSPTVLTAAVGHPWGALTPRARTALVKDCIEAGADELEVALDLAAVKSGALASERVALEELARLAQSGGRILSILIDFKTLSAAELEQVMTAVRRCGAAGIALRRCTDPGDVRVAMELIGEQAAVKASGPVKSFDEISSLLCAGAARVGVARLEAMRRMEGWEQPAKAEAALLLSDSP</sequence>
<dbReference type="OrthoDB" id="9778711at2"/>
<dbReference type="EMBL" id="QVME01000002">
    <property type="protein sequence ID" value="RGE68804.1"/>
    <property type="molecule type" value="Genomic_DNA"/>
</dbReference>
<gene>
    <name evidence="3" type="primary">deoC1</name>
    <name evidence="4" type="ORF">DXC40_05795</name>
    <name evidence="3" type="ORF">ERS852551_00044</name>
</gene>
<protein>
    <submittedName>
        <fullName evidence="3">Deoxyribose-phosphate aldolase 1</fullName>
        <ecNumber evidence="3">4.1.2.4</ecNumber>
    </submittedName>
</protein>
<dbReference type="EC" id="4.1.2.4" evidence="3"/>
<keyword evidence="3" id="KW-0456">Lyase</keyword>
<accession>A0A174L5B3</accession>
<dbReference type="GO" id="GO:0009264">
    <property type="term" value="P:deoxyribonucleotide catabolic process"/>
    <property type="evidence" value="ECO:0007669"/>
    <property type="project" value="InterPro"/>
</dbReference>
<dbReference type="SMART" id="SM01133">
    <property type="entry name" value="DeoC"/>
    <property type="match status" value="1"/>
</dbReference>
<dbReference type="PANTHER" id="PTHR10889:SF1">
    <property type="entry name" value="DEOXYRIBOSE-PHOSPHATE ALDOLASE"/>
    <property type="match status" value="1"/>
</dbReference>
<dbReference type="InterPro" id="IPR013785">
    <property type="entry name" value="Aldolase_TIM"/>
</dbReference>
<dbReference type="AlphaFoldDB" id="A0A174L5B3"/>
<dbReference type="EMBL" id="CZBE01000001">
    <property type="protein sequence ID" value="CUP19412.1"/>
    <property type="molecule type" value="Genomic_DNA"/>
</dbReference>
<evidence type="ECO:0000313" key="4">
    <source>
        <dbReference type="EMBL" id="RGE68804.1"/>
    </source>
</evidence>
<evidence type="ECO:0000256" key="2">
    <source>
        <dbReference type="ARBA" id="ARBA00023270"/>
    </source>
</evidence>
<dbReference type="RefSeq" id="WP_055243636.1">
    <property type="nucleotide sequence ID" value="NZ_CABIWA010000002.1"/>
</dbReference>
<reference evidence="3 5" key="1">
    <citation type="submission" date="2015-09" db="EMBL/GenBank/DDBJ databases">
        <authorList>
            <consortium name="Pathogen Informatics"/>
        </authorList>
    </citation>
    <scope>NUCLEOTIDE SEQUENCE [LARGE SCALE GENOMIC DNA]</scope>
    <source>
        <strain evidence="3 5">2789STDY5834939</strain>
    </source>
</reference>
<dbReference type="Proteomes" id="UP000260828">
    <property type="component" value="Unassembled WGS sequence"/>
</dbReference>
<dbReference type="Gene3D" id="3.20.20.70">
    <property type="entry name" value="Aldolase class I"/>
    <property type="match status" value="1"/>
</dbReference>
<reference evidence="4 6" key="2">
    <citation type="submission" date="2018-08" db="EMBL/GenBank/DDBJ databases">
        <title>A genome reference for cultivated species of the human gut microbiota.</title>
        <authorList>
            <person name="Zou Y."/>
            <person name="Xue W."/>
            <person name="Luo G."/>
        </authorList>
    </citation>
    <scope>NUCLEOTIDE SEQUENCE [LARGE SCALE GENOMIC DNA]</scope>
    <source>
        <strain evidence="4 6">TF05-12AC</strain>
    </source>
</reference>
<evidence type="ECO:0000313" key="3">
    <source>
        <dbReference type="EMBL" id="CUP19412.1"/>
    </source>
</evidence>
<evidence type="ECO:0000313" key="5">
    <source>
        <dbReference type="Proteomes" id="UP000095765"/>
    </source>
</evidence>
<dbReference type="GO" id="GO:0016052">
    <property type="term" value="P:carbohydrate catabolic process"/>
    <property type="evidence" value="ECO:0007669"/>
    <property type="project" value="TreeGrafter"/>
</dbReference>
<dbReference type="GO" id="GO:0004139">
    <property type="term" value="F:deoxyribose-phosphate aldolase activity"/>
    <property type="evidence" value="ECO:0007669"/>
    <property type="project" value="UniProtKB-EC"/>
</dbReference>
<keyword evidence="1" id="KW-0963">Cytoplasm</keyword>
<dbReference type="Proteomes" id="UP000095765">
    <property type="component" value="Unassembled WGS sequence"/>
</dbReference>